<protein>
    <submittedName>
        <fullName evidence="1">Uncharacterized protein</fullName>
    </submittedName>
</protein>
<evidence type="ECO:0000313" key="1">
    <source>
        <dbReference type="EMBL" id="MEQ2198375.1"/>
    </source>
</evidence>
<dbReference type="Proteomes" id="UP001434883">
    <property type="component" value="Unassembled WGS sequence"/>
</dbReference>
<sequence>MLCTVGDVIVYFPKIVSLVSWQRENHIQRQRGEPEEEAVICVLYPTNMLNCSWSFHTLEKDAQLSVSIRVSESYDLVDSRNQDSAQRVGFMSWMLHDGEDKSVVITFNVTLRDAWICCTASFDDDLLSKSQRLTLFLLSS</sequence>
<comment type="caution">
    <text evidence="1">The sequence shown here is derived from an EMBL/GenBank/DDBJ whole genome shotgun (WGS) entry which is preliminary data.</text>
</comment>
<accession>A0ABV0QRD7</accession>
<gene>
    <name evidence="1" type="ORF">XENOCAPTIV_011994</name>
</gene>
<name>A0ABV0QRD7_9TELE</name>
<organism evidence="1 2">
    <name type="scientific">Xenoophorus captivus</name>
    <dbReference type="NCBI Taxonomy" id="1517983"/>
    <lineage>
        <taxon>Eukaryota</taxon>
        <taxon>Metazoa</taxon>
        <taxon>Chordata</taxon>
        <taxon>Craniata</taxon>
        <taxon>Vertebrata</taxon>
        <taxon>Euteleostomi</taxon>
        <taxon>Actinopterygii</taxon>
        <taxon>Neopterygii</taxon>
        <taxon>Teleostei</taxon>
        <taxon>Neoteleostei</taxon>
        <taxon>Acanthomorphata</taxon>
        <taxon>Ovalentaria</taxon>
        <taxon>Atherinomorphae</taxon>
        <taxon>Cyprinodontiformes</taxon>
        <taxon>Goodeidae</taxon>
        <taxon>Xenoophorus</taxon>
    </lineage>
</organism>
<keyword evidence="2" id="KW-1185">Reference proteome</keyword>
<dbReference type="EMBL" id="JAHRIN010019349">
    <property type="protein sequence ID" value="MEQ2198375.1"/>
    <property type="molecule type" value="Genomic_DNA"/>
</dbReference>
<proteinExistence type="predicted"/>
<reference evidence="1 2" key="1">
    <citation type="submission" date="2021-06" db="EMBL/GenBank/DDBJ databases">
        <authorList>
            <person name="Palmer J.M."/>
        </authorList>
    </citation>
    <scope>NUCLEOTIDE SEQUENCE [LARGE SCALE GENOMIC DNA]</scope>
    <source>
        <strain evidence="1 2">XC_2019</strain>
        <tissue evidence="1">Muscle</tissue>
    </source>
</reference>
<evidence type="ECO:0000313" key="2">
    <source>
        <dbReference type="Proteomes" id="UP001434883"/>
    </source>
</evidence>